<dbReference type="InterPro" id="IPR012795">
    <property type="entry name" value="tRNA_Ile_lys_synt_N"/>
</dbReference>
<keyword evidence="3 8" id="KW-0436">Ligase</keyword>
<keyword evidence="5 8" id="KW-0547">Nucleotide-binding</keyword>
<name>F1T6P3_9ACTN</name>
<evidence type="ECO:0000313" key="10">
    <source>
        <dbReference type="EMBL" id="EGF22768.1"/>
    </source>
</evidence>
<dbReference type="eggNOG" id="COG0037">
    <property type="taxonomic scope" value="Bacteria"/>
</dbReference>
<evidence type="ECO:0000256" key="4">
    <source>
        <dbReference type="ARBA" id="ARBA00022694"/>
    </source>
</evidence>
<evidence type="ECO:0000256" key="5">
    <source>
        <dbReference type="ARBA" id="ARBA00022741"/>
    </source>
</evidence>
<evidence type="ECO:0000256" key="2">
    <source>
        <dbReference type="ARBA" id="ARBA00022490"/>
    </source>
</evidence>
<dbReference type="InterPro" id="IPR014729">
    <property type="entry name" value="Rossmann-like_a/b/a_fold"/>
</dbReference>
<dbReference type="GeneID" id="93210737"/>
<dbReference type="InterPro" id="IPR012094">
    <property type="entry name" value="tRNA_Ile_lys_synt"/>
</dbReference>
<dbReference type="RefSeq" id="WP_006303300.1">
    <property type="nucleotide sequence ID" value="NZ_ACGK02000004.1"/>
</dbReference>
<gene>
    <name evidence="8 10" type="primary">tilS</name>
    <name evidence="10" type="ORF">HMPREF0091_11094</name>
</gene>
<evidence type="ECO:0000313" key="11">
    <source>
        <dbReference type="Proteomes" id="UP000005947"/>
    </source>
</evidence>
<protein>
    <recommendedName>
        <fullName evidence="8">tRNA(Ile)-lysidine synthase</fullName>
        <ecNumber evidence="8">6.3.4.19</ecNumber>
    </recommendedName>
    <alternativeName>
        <fullName evidence="8">tRNA(Ile)-2-lysyl-cytidine synthase</fullName>
    </alternativeName>
    <alternativeName>
        <fullName evidence="8">tRNA(Ile)-lysidine synthetase</fullName>
    </alternativeName>
</protein>
<dbReference type="GO" id="GO:0006400">
    <property type="term" value="P:tRNA modification"/>
    <property type="evidence" value="ECO:0007669"/>
    <property type="project" value="UniProtKB-UniRule"/>
</dbReference>
<keyword evidence="11" id="KW-1185">Reference proteome</keyword>
<dbReference type="Gene3D" id="3.40.50.620">
    <property type="entry name" value="HUPs"/>
    <property type="match status" value="1"/>
</dbReference>
<dbReference type="HAMAP" id="MF_01161">
    <property type="entry name" value="tRNA_Ile_lys_synt"/>
    <property type="match status" value="1"/>
</dbReference>
<dbReference type="GO" id="GO:0005524">
    <property type="term" value="F:ATP binding"/>
    <property type="evidence" value="ECO:0007669"/>
    <property type="project" value="UniProtKB-UniRule"/>
</dbReference>
<dbReference type="Proteomes" id="UP000005947">
    <property type="component" value="Unassembled WGS sequence"/>
</dbReference>
<proteinExistence type="inferred from homology"/>
<comment type="similarity">
    <text evidence="8">Belongs to the tRNA(Ile)-lysidine synthase family.</text>
</comment>
<dbReference type="PANTHER" id="PTHR43033:SF1">
    <property type="entry name" value="TRNA(ILE)-LYSIDINE SYNTHASE-RELATED"/>
    <property type="match status" value="1"/>
</dbReference>
<keyword evidence="4 8" id="KW-0819">tRNA processing</keyword>
<dbReference type="AlphaFoldDB" id="F1T6P3"/>
<reference evidence="10 11" key="1">
    <citation type="submission" date="2011-02" db="EMBL/GenBank/DDBJ databases">
        <authorList>
            <person name="Muzny D."/>
            <person name="Qin X."/>
            <person name="Buhay C."/>
            <person name="Dugan-Rocha S."/>
            <person name="Ding Y."/>
            <person name="Chen G."/>
            <person name="Hawes A."/>
            <person name="Holder M."/>
            <person name="Jhangiani S."/>
            <person name="Johnson A."/>
            <person name="Khan Z."/>
            <person name="Li Z."/>
            <person name="Liu W."/>
            <person name="Liu X."/>
            <person name="Perez L."/>
            <person name="Shen H."/>
            <person name="Wang Q."/>
            <person name="Watt J."/>
            <person name="Xi L."/>
            <person name="Xin Y."/>
            <person name="Zhou J."/>
            <person name="Deng J."/>
            <person name="Jiang H."/>
            <person name="Liu Y."/>
            <person name="Qu J."/>
            <person name="Song X.-Z."/>
            <person name="Zhang L."/>
            <person name="Villasana D."/>
            <person name="Johnson A."/>
            <person name="Liu J."/>
            <person name="Liyanage D."/>
            <person name="Lorensuhewa L."/>
            <person name="Robinson T."/>
            <person name="Song A."/>
            <person name="Song B.-B."/>
            <person name="Dinh H."/>
            <person name="Thornton R."/>
            <person name="Coyle M."/>
            <person name="Francisco L."/>
            <person name="Jackson L."/>
            <person name="Javaid M."/>
            <person name="Korchina V."/>
            <person name="Kovar C."/>
            <person name="Mata R."/>
            <person name="Mathew T."/>
            <person name="Ngo R."/>
            <person name="Nguyen L."/>
            <person name="Nguyen N."/>
            <person name="Okwuonu G."/>
            <person name="Ongeri F."/>
            <person name="Pham C."/>
            <person name="Simmons D."/>
            <person name="Wilczek-Boney K."/>
            <person name="Hale W."/>
            <person name="Jakkamsetti A."/>
            <person name="Pham P."/>
            <person name="Ruth R."/>
            <person name="San Lucas F."/>
            <person name="Warren J."/>
            <person name="Zhang J."/>
            <person name="Zhao Z."/>
            <person name="Zhou C."/>
            <person name="Zhu D."/>
            <person name="Lee S."/>
            <person name="Bess C."/>
            <person name="Blankenburg K."/>
            <person name="Forbes L."/>
            <person name="Fu Q."/>
            <person name="Gubbala S."/>
            <person name="Hirani K."/>
            <person name="Jayaseelan J.C."/>
            <person name="Lara F."/>
            <person name="Munidasa M."/>
            <person name="Palculict T."/>
            <person name="Patil S."/>
            <person name="Pu L.-L."/>
            <person name="Saada N."/>
            <person name="Tang L."/>
            <person name="Weissenberger G."/>
            <person name="Zhu Y."/>
            <person name="Hemphill L."/>
            <person name="Shang Y."/>
            <person name="Youmans B."/>
            <person name="Ayvaz T."/>
            <person name="Ross M."/>
            <person name="Santibanez J."/>
            <person name="Aqrawi P."/>
            <person name="Gross S."/>
            <person name="Joshi V."/>
            <person name="Fowler G."/>
            <person name="Nazareth L."/>
            <person name="Reid J."/>
            <person name="Worley K."/>
            <person name="Petrosino J."/>
            <person name="Highlander S."/>
            <person name="Gibbs R."/>
        </authorList>
    </citation>
    <scope>NUCLEOTIDE SEQUENCE [LARGE SCALE GENOMIC DNA]</scope>
    <source>
        <strain evidence="10 11">DSM 15829</strain>
    </source>
</reference>
<evidence type="ECO:0000259" key="9">
    <source>
        <dbReference type="SMART" id="SM00977"/>
    </source>
</evidence>
<accession>F1T6P3</accession>
<dbReference type="Pfam" id="PF01171">
    <property type="entry name" value="ATP_bind_3"/>
    <property type="match status" value="1"/>
</dbReference>
<dbReference type="EC" id="6.3.4.19" evidence="8"/>
<comment type="caution">
    <text evidence="10">The sequence shown here is derived from an EMBL/GenBank/DDBJ whole genome shotgun (WGS) entry which is preliminary data.</text>
</comment>
<comment type="domain">
    <text evidence="8">The N-terminal region contains the highly conserved SGGXDS motif, predicted to be a P-loop motif involved in ATP binding.</text>
</comment>
<dbReference type="NCBIfam" id="TIGR02432">
    <property type="entry name" value="lysidine_TilS_N"/>
    <property type="match status" value="1"/>
</dbReference>
<comment type="subcellular location">
    <subcellularLocation>
        <location evidence="1 8">Cytoplasm</location>
    </subcellularLocation>
</comment>
<dbReference type="SMART" id="SM00977">
    <property type="entry name" value="TilS_C"/>
    <property type="match status" value="1"/>
</dbReference>
<evidence type="ECO:0000256" key="1">
    <source>
        <dbReference type="ARBA" id="ARBA00004496"/>
    </source>
</evidence>
<dbReference type="SUPFAM" id="SSF52402">
    <property type="entry name" value="Adenine nucleotide alpha hydrolases-like"/>
    <property type="match status" value="1"/>
</dbReference>
<organism evidence="10 11">
    <name type="scientific">Fannyhessea vaginae DSM 15829</name>
    <dbReference type="NCBI Taxonomy" id="525256"/>
    <lineage>
        <taxon>Bacteria</taxon>
        <taxon>Bacillati</taxon>
        <taxon>Actinomycetota</taxon>
        <taxon>Coriobacteriia</taxon>
        <taxon>Coriobacteriales</taxon>
        <taxon>Atopobiaceae</taxon>
        <taxon>Fannyhessea</taxon>
    </lineage>
</organism>
<comment type="function">
    <text evidence="8">Ligates lysine onto the cytidine present at position 34 of the AUA codon-specific tRNA(Ile) that contains the anticodon CAU, in an ATP-dependent manner. Cytidine is converted to lysidine, thus changing the amino acid specificity of the tRNA from methionine to isoleucine.</text>
</comment>
<dbReference type="EMBL" id="ACGK02000004">
    <property type="protein sequence ID" value="EGF22768.1"/>
    <property type="molecule type" value="Genomic_DNA"/>
</dbReference>
<comment type="catalytic activity">
    <reaction evidence="7 8">
        <text>cytidine(34) in tRNA(Ile2) + L-lysine + ATP = lysidine(34) in tRNA(Ile2) + AMP + diphosphate + H(+)</text>
        <dbReference type="Rhea" id="RHEA:43744"/>
        <dbReference type="Rhea" id="RHEA-COMP:10625"/>
        <dbReference type="Rhea" id="RHEA-COMP:10670"/>
        <dbReference type="ChEBI" id="CHEBI:15378"/>
        <dbReference type="ChEBI" id="CHEBI:30616"/>
        <dbReference type="ChEBI" id="CHEBI:32551"/>
        <dbReference type="ChEBI" id="CHEBI:33019"/>
        <dbReference type="ChEBI" id="CHEBI:82748"/>
        <dbReference type="ChEBI" id="CHEBI:83665"/>
        <dbReference type="ChEBI" id="CHEBI:456215"/>
        <dbReference type="EC" id="6.3.4.19"/>
    </reaction>
</comment>
<dbReference type="SUPFAM" id="SSF56037">
    <property type="entry name" value="PheT/TilS domain"/>
    <property type="match status" value="1"/>
</dbReference>
<dbReference type="GO" id="GO:0005737">
    <property type="term" value="C:cytoplasm"/>
    <property type="evidence" value="ECO:0007669"/>
    <property type="project" value="UniProtKB-SubCell"/>
</dbReference>
<evidence type="ECO:0000256" key="6">
    <source>
        <dbReference type="ARBA" id="ARBA00022840"/>
    </source>
</evidence>
<sequence>MPSVQARFAHTTSSRSQVEGSSSAPVLLMVSGGADSSALTLLAATSQLDLEDGRGCAPIAKERLHILHVNHGLRGASAQADEEFVLELASHFGIVFHVAHVDVARLAAQKTLSGEKNIENVGRMVRYKVAFELIKKLCQQTHTRVQDARILTAHTASDRVETFFLNATKGSALSGLCSIPRRRSIIVRPLLDTTHEELCDMLTQHGMTWCEDQTNHDTHYARAYMRHVIVPKLKQKNPHLIERICSTCDILRDENNYMDNVARRHLESLIRRKTESVLVLDALRLSSEDVALARRMVRLALMQMACDIRLDTAHIEAILRCVAAGIGSLSLANSLSVRVEHGMLFIRLTTHKEALRPAWMRVPGTFSCTRNAVPYTLAARVYACPAHMQPEDFAQKLSQRTQGTHIVCDAEKLGFALDSRPSLQGAMLWVDSAQPADVMCPFGMSGRSKKISDLLNEAHIPLEERPLIPIVRQAPEGKIVWVASIRSDERFRCTPRTTVMLELSFTPAK</sequence>
<dbReference type="InterPro" id="IPR012796">
    <property type="entry name" value="Lysidine-tRNA-synth_C"/>
</dbReference>
<evidence type="ECO:0000256" key="7">
    <source>
        <dbReference type="ARBA" id="ARBA00048539"/>
    </source>
</evidence>
<keyword evidence="6 8" id="KW-0067">ATP-binding</keyword>
<dbReference type="Pfam" id="PF11734">
    <property type="entry name" value="TilS_C"/>
    <property type="match status" value="1"/>
</dbReference>
<dbReference type="PANTHER" id="PTHR43033">
    <property type="entry name" value="TRNA(ILE)-LYSIDINE SYNTHASE-RELATED"/>
    <property type="match status" value="1"/>
</dbReference>
<dbReference type="GO" id="GO:0032267">
    <property type="term" value="F:tRNA(Ile)-lysidine synthase activity"/>
    <property type="evidence" value="ECO:0007669"/>
    <property type="project" value="UniProtKB-EC"/>
</dbReference>
<dbReference type="OrthoDB" id="5244702at2"/>
<feature type="domain" description="Lysidine-tRNA(Ile) synthetase C-terminal" evidence="9">
    <location>
        <begin position="428"/>
        <end position="503"/>
    </location>
</feature>
<dbReference type="CDD" id="cd01992">
    <property type="entry name" value="TilS_N"/>
    <property type="match status" value="1"/>
</dbReference>
<dbReference type="Gene3D" id="1.20.59.20">
    <property type="match status" value="1"/>
</dbReference>
<keyword evidence="2 8" id="KW-0963">Cytoplasm</keyword>
<dbReference type="InterPro" id="IPR011063">
    <property type="entry name" value="TilS/TtcA_N"/>
</dbReference>
<dbReference type="SUPFAM" id="SSF82829">
    <property type="entry name" value="MesJ substrate recognition domain-like"/>
    <property type="match status" value="1"/>
</dbReference>
<evidence type="ECO:0000256" key="8">
    <source>
        <dbReference type="HAMAP-Rule" id="MF_01161"/>
    </source>
</evidence>
<dbReference type="NCBIfam" id="TIGR02433">
    <property type="entry name" value="lysidine_TilS_C"/>
    <property type="match status" value="1"/>
</dbReference>
<evidence type="ECO:0000256" key="3">
    <source>
        <dbReference type="ARBA" id="ARBA00022598"/>
    </source>
</evidence>
<feature type="binding site" evidence="8">
    <location>
        <begin position="31"/>
        <end position="36"/>
    </location>
    <ligand>
        <name>ATP</name>
        <dbReference type="ChEBI" id="CHEBI:30616"/>
    </ligand>
</feature>